<evidence type="ECO:0000256" key="1">
    <source>
        <dbReference type="SAM" id="SignalP"/>
    </source>
</evidence>
<comment type="caution">
    <text evidence="2">The sequence shown here is derived from an EMBL/GenBank/DDBJ whole genome shotgun (WGS) entry which is preliminary data.</text>
</comment>
<evidence type="ECO:0000313" key="2">
    <source>
        <dbReference type="EMBL" id="GFN95338.1"/>
    </source>
</evidence>
<keyword evidence="1" id="KW-0732">Signal</keyword>
<dbReference type="Proteomes" id="UP000735302">
    <property type="component" value="Unassembled WGS sequence"/>
</dbReference>
<organism evidence="2 3">
    <name type="scientific">Plakobranchus ocellatus</name>
    <dbReference type="NCBI Taxonomy" id="259542"/>
    <lineage>
        <taxon>Eukaryota</taxon>
        <taxon>Metazoa</taxon>
        <taxon>Spiralia</taxon>
        <taxon>Lophotrochozoa</taxon>
        <taxon>Mollusca</taxon>
        <taxon>Gastropoda</taxon>
        <taxon>Heterobranchia</taxon>
        <taxon>Euthyneura</taxon>
        <taxon>Panpulmonata</taxon>
        <taxon>Sacoglossa</taxon>
        <taxon>Placobranchoidea</taxon>
        <taxon>Plakobranchidae</taxon>
        <taxon>Plakobranchus</taxon>
    </lineage>
</organism>
<reference evidence="2 3" key="1">
    <citation type="journal article" date="2021" name="Elife">
        <title>Chloroplast acquisition without the gene transfer in kleptoplastic sea slugs, Plakobranchus ocellatus.</title>
        <authorList>
            <person name="Maeda T."/>
            <person name="Takahashi S."/>
            <person name="Yoshida T."/>
            <person name="Shimamura S."/>
            <person name="Takaki Y."/>
            <person name="Nagai Y."/>
            <person name="Toyoda A."/>
            <person name="Suzuki Y."/>
            <person name="Arimoto A."/>
            <person name="Ishii H."/>
            <person name="Satoh N."/>
            <person name="Nishiyama T."/>
            <person name="Hasebe M."/>
            <person name="Maruyama T."/>
            <person name="Minagawa J."/>
            <person name="Obokata J."/>
            <person name="Shigenobu S."/>
        </authorList>
    </citation>
    <scope>NUCLEOTIDE SEQUENCE [LARGE SCALE GENOMIC DNA]</scope>
</reference>
<keyword evidence="3" id="KW-1185">Reference proteome</keyword>
<proteinExistence type="predicted"/>
<feature type="chain" id="PRO_5043528504" evidence="1">
    <location>
        <begin position="18"/>
        <end position="107"/>
    </location>
</feature>
<name>A0AAV3ZJ39_9GAST</name>
<gene>
    <name evidence="2" type="ORF">PoB_002184400</name>
</gene>
<evidence type="ECO:0000313" key="3">
    <source>
        <dbReference type="Proteomes" id="UP000735302"/>
    </source>
</evidence>
<protein>
    <submittedName>
        <fullName evidence="2">Uncharacterized protein</fullName>
    </submittedName>
</protein>
<accession>A0AAV3ZJ39</accession>
<dbReference type="AlphaFoldDB" id="A0AAV3ZJ39"/>
<dbReference type="EMBL" id="BLXT01002491">
    <property type="protein sequence ID" value="GFN95338.1"/>
    <property type="molecule type" value="Genomic_DNA"/>
</dbReference>
<sequence>MLTINLVFLCWLEITSKHFVFEKVRKMFGAKWLCPYIFNKRLVEEETRPPLSMRSQRIVSRSLEDRGRNISMNPVVLTKSLRGFVMSGAHDSIREAHLGIRQQRTRP</sequence>
<feature type="signal peptide" evidence="1">
    <location>
        <begin position="1"/>
        <end position="17"/>
    </location>
</feature>